<dbReference type="PANTHER" id="PTHR47723:SF19">
    <property type="entry name" value="POLYNUCLEOTIDYL TRANSFERASE, RIBONUCLEASE H-LIKE SUPERFAMILY PROTEIN"/>
    <property type="match status" value="1"/>
</dbReference>
<proteinExistence type="predicted"/>
<name>A0A5E4FIF9_PRUDU</name>
<dbReference type="Gramene" id="VVA27924">
    <property type="protein sequence ID" value="VVA27924"/>
    <property type="gene ID" value="Prudul26B021848"/>
</dbReference>
<dbReference type="OMA" id="WEEWILA"/>
<dbReference type="InParanoid" id="A0A5E4FIF9"/>
<evidence type="ECO:0000313" key="2">
    <source>
        <dbReference type="Proteomes" id="UP000327085"/>
    </source>
</evidence>
<dbReference type="CDD" id="cd06222">
    <property type="entry name" value="RNase_H_like"/>
    <property type="match status" value="1"/>
</dbReference>
<protein>
    <submittedName>
        <fullName evidence="1">PREDICTED: ribonuclease</fullName>
    </submittedName>
</protein>
<dbReference type="EMBL" id="CABIKO010000130">
    <property type="protein sequence ID" value="VVA27924.1"/>
    <property type="molecule type" value="Genomic_DNA"/>
</dbReference>
<accession>A0A5E4FIF9</accession>
<dbReference type="Proteomes" id="UP000327085">
    <property type="component" value="Chromosome 1"/>
</dbReference>
<dbReference type="InterPro" id="IPR044730">
    <property type="entry name" value="RNase_H-like_dom_plant"/>
</dbReference>
<dbReference type="AlphaFoldDB" id="A0A5E4FIF9"/>
<organism evidence="1 2">
    <name type="scientific">Prunus dulcis</name>
    <name type="common">Almond</name>
    <name type="synonym">Amygdalus dulcis</name>
    <dbReference type="NCBI Taxonomy" id="3755"/>
    <lineage>
        <taxon>Eukaryota</taxon>
        <taxon>Viridiplantae</taxon>
        <taxon>Streptophyta</taxon>
        <taxon>Embryophyta</taxon>
        <taxon>Tracheophyta</taxon>
        <taxon>Spermatophyta</taxon>
        <taxon>Magnoliopsida</taxon>
        <taxon>eudicotyledons</taxon>
        <taxon>Gunneridae</taxon>
        <taxon>Pentapetalae</taxon>
        <taxon>rosids</taxon>
        <taxon>fabids</taxon>
        <taxon>Rosales</taxon>
        <taxon>Rosaceae</taxon>
        <taxon>Amygdaloideae</taxon>
        <taxon>Amygdaleae</taxon>
        <taxon>Prunus</taxon>
    </lineage>
</organism>
<reference evidence="2" key="1">
    <citation type="journal article" date="2020" name="Plant J.">
        <title>Transposons played a major role in the diversification between the closely related almond and peach genomes: results from the almond genome sequence.</title>
        <authorList>
            <person name="Alioto T."/>
            <person name="Alexiou K.G."/>
            <person name="Bardil A."/>
            <person name="Barteri F."/>
            <person name="Castanera R."/>
            <person name="Cruz F."/>
            <person name="Dhingra A."/>
            <person name="Duval H."/>
            <person name="Fernandez I Marti A."/>
            <person name="Frias L."/>
            <person name="Galan B."/>
            <person name="Garcia J.L."/>
            <person name="Howad W."/>
            <person name="Gomez-Garrido J."/>
            <person name="Gut M."/>
            <person name="Julca I."/>
            <person name="Morata J."/>
            <person name="Puigdomenech P."/>
            <person name="Ribeca P."/>
            <person name="Rubio Cabetas M.J."/>
            <person name="Vlasova A."/>
            <person name="Wirthensohn M."/>
            <person name="Garcia-Mas J."/>
            <person name="Gabaldon T."/>
            <person name="Casacuberta J.M."/>
            <person name="Arus P."/>
        </authorList>
    </citation>
    <scope>NUCLEOTIDE SEQUENCE [LARGE SCALE GENOMIC DNA]</scope>
    <source>
        <strain evidence="2">cv. Texas</strain>
    </source>
</reference>
<evidence type="ECO:0000313" key="1">
    <source>
        <dbReference type="EMBL" id="VVA27924.1"/>
    </source>
</evidence>
<gene>
    <name evidence="1" type="ORF">ALMOND_2B021848</name>
</gene>
<dbReference type="InterPro" id="IPR053151">
    <property type="entry name" value="RNase_H-like"/>
</dbReference>
<dbReference type="PANTHER" id="PTHR47723">
    <property type="entry name" value="OS05G0353850 PROTEIN"/>
    <property type="match status" value="1"/>
</dbReference>
<sequence length="244" mass="27506">MLDKGLIWRLGKGDKVKFWRDKWISDVPLMQTVHLAPDLNLNSLGVDWLNPWWRVLWKLRIPPKLQIFVWLVFQEKILSNEQDLIFTAAKDWFQAIIGTNSGANKVQVLLAWVPPEIGVVKLNIDGSRRGSTGAIGVGGVLRDHLGQWIGGFAVNLGQGESKVLNACHPNAGLVSSCKRLMNLFRRIKLQHIYIERNDVVDGLATWSHNLDLGCYYFEESPAWLGCLLLNDSLRAVKARLISSS</sequence>